<reference evidence="2 3" key="1">
    <citation type="submission" date="2013-12" db="EMBL/GenBank/DDBJ databases">
        <title>Comparative genomics of relapsing fever spirochetes.</title>
        <authorList>
            <person name="Schwan T.G."/>
            <person name="Raffel S.J."/>
            <person name="Porcella S.F."/>
        </authorList>
    </citation>
    <scope>NUCLEOTIDE SEQUENCE [LARGE SCALE GENOMIC DNA]</scope>
    <source>
        <strain evidence="2 3">CR2A</strain>
    </source>
</reference>
<name>W6TKF0_9SPIR</name>
<accession>W6TKF0</accession>
<dbReference type="Proteomes" id="UP000019148">
    <property type="component" value="Unassembled WGS sequence"/>
</dbReference>
<proteinExistence type="predicted"/>
<keyword evidence="1" id="KW-0175">Coiled coil</keyword>
<evidence type="ECO:0000313" key="3">
    <source>
        <dbReference type="Proteomes" id="UP000019148"/>
    </source>
</evidence>
<protein>
    <submittedName>
        <fullName evidence="2">Uncharacterized protein</fullName>
    </submittedName>
</protein>
<gene>
    <name evidence="2" type="ORF">BDCR2A_01330</name>
</gene>
<feature type="coiled-coil region" evidence="1">
    <location>
        <begin position="42"/>
        <end position="183"/>
    </location>
</feature>
<evidence type="ECO:0000256" key="1">
    <source>
        <dbReference type="SAM" id="Coils"/>
    </source>
</evidence>
<dbReference type="EMBL" id="AZIT01000006">
    <property type="protein sequence ID" value="ETZ17739.1"/>
    <property type="molecule type" value="Genomic_DNA"/>
</dbReference>
<evidence type="ECO:0000313" key="2">
    <source>
        <dbReference type="EMBL" id="ETZ17739.1"/>
    </source>
</evidence>
<dbReference type="RefSeq" id="WP_038367382.1">
    <property type="nucleotide sequence ID" value="NZ_AZIT01000006.1"/>
</dbReference>
<sequence>MTPQEKEKILKEEREKIEINIQAINTSVLETNKAQRRILRAHQEVEKIIAKLEQIISEIEQVISEVKQAIAQAETETELTNIIEKDKATLNISSLKEELTEAQKQVTLAKQIKTKIQETEEEERDSMNNANVANSAKIEAYKTQEVSEVKIARKNIEVAKITIEIVKEEIQREEEEIKKLVLIIKQKLEIVQEIALRIKTKRIKIIEIIEAIIEKTKNEVTSITEDEQKKFEILQQIFHKTNQKLKTTTEYYEKEEENKYHAGSDYHYYKNMNEKATEFITYLNKSKQSQKKLANAFNTVYDLLEKKRKQHASDITFEQYIDNAFKCTIEKVTCSPDKYGHHDLGSSIPDFFESILTECLYSKDHNRKRVNYLEELLTSGEDLEMLQAWSNK</sequence>
<organism evidence="2 3">
    <name type="scientific">Borrelia duttonii CR2A</name>
    <dbReference type="NCBI Taxonomy" id="1432657"/>
    <lineage>
        <taxon>Bacteria</taxon>
        <taxon>Pseudomonadati</taxon>
        <taxon>Spirochaetota</taxon>
        <taxon>Spirochaetia</taxon>
        <taxon>Spirochaetales</taxon>
        <taxon>Borreliaceae</taxon>
        <taxon>Borrelia</taxon>
    </lineage>
</organism>
<dbReference type="AlphaFoldDB" id="W6TKF0"/>
<dbReference type="PATRIC" id="fig|1432657.3.peg.1305"/>
<comment type="caution">
    <text evidence="2">The sequence shown here is derived from an EMBL/GenBank/DDBJ whole genome shotgun (WGS) entry which is preliminary data.</text>
</comment>